<evidence type="ECO:0000313" key="2">
    <source>
        <dbReference type="Proteomes" id="UP000828941"/>
    </source>
</evidence>
<evidence type="ECO:0000313" key="1">
    <source>
        <dbReference type="EMBL" id="KAI4346816.1"/>
    </source>
</evidence>
<keyword evidence="2" id="KW-1185">Reference proteome</keyword>
<accession>A0ACB9PH51</accession>
<proteinExistence type="predicted"/>
<gene>
    <name evidence="1" type="ORF">L6164_007682</name>
</gene>
<protein>
    <submittedName>
        <fullName evidence="1">Uncharacterized protein</fullName>
    </submittedName>
</protein>
<comment type="caution">
    <text evidence="1">The sequence shown here is derived from an EMBL/GenBank/DDBJ whole genome shotgun (WGS) entry which is preliminary data.</text>
</comment>
<reference evidence="1 2" key="1">
    <citation type="journal article" date="2022" name="DNA Res.">
        <title>Chromosomal-level genome assembly of the orchid tree Bauhinia variegata (Leguminosae; Cercidoideae) supports the allotetraploid origin hypothesis of Bauhinia.</title>
        <authorList>
            <person name="Zhong Y."/>
            <person name="Chen Y."/>
            <person name="Zheng D."/>
            <person name="Pang J."/>
            <person name="Liu Y."/>
            <person name="Luo S."/>
            <person name="Meng S."/>
            <person name="Qian L."/>
            <person name="Wei D."/>
            <person name="Dai S."/>
            <person name="Zhou R."/>
        </authorList>
    </citation>
    <scope>NUCLEOTIDE SEQUENCE [LARGE SCALE GENOMIC DNA]</scope>
    <source>
        <strain evidence="1">BV-YZ2020</strain>
    </source>
</reference>
<sequence length="270" mass="30216">MAARINRRDPQRLELIPDLKKRRAAFSKRRSGLYKRAYELSIMCGIDIALVMFSPTDKVYSFGCPNLICLMDRYRVQPPFPMNHPQHIIENHCNPSLLVLNERLNILKEQSDAEEQRGKELDQVEKACREHNWMEGPIDQMTESKRQRFVDALVGLKKKVQEAQRLKIQSSNAESHAGFFSGSCSSHPPHLFSGEGSSSSGPARAFAGGSSSNRGAQAQHPPLPSGVFQPPVAHQNPLLQNLAFNENAIGMVPTPRSQDNVGDGHGRWHF</sequence>
<organism evidence="1 2">
    <name type="scientific">Bauhinia variegata</name>
    <name type="common">Purple orchid tree</name>
    <name type="synonym">Phanera variegata</name>
    <dbReference type="NCBI Taxonomy" id="167791"/>
    <lineage>
        <taxon>Eukaryota</taxon>
        <taxon>Viridiplantae</taxon>
        <taxon>Streptophyta</taxon>
        <taxon>Embryophyta</taxon>
        <taxon>Tracheophyta</taxon>
        <taxon>Spermatophyta</taxon>
        <taxon>Magnoliopsida</taxon>
        <taxon>eudicotyledons</taxon>
        <taxon>Gunneridae</taxon>
        <taxon>Pentapetalae</taxon>
        <taxon>rosids</taxon>
        <taxon>fabids</taxon>
        <taxon>Fabales</taxon>
        <taxon>Fabaceae</taxon>
        <taxon>Cercidoideae</taxon>
        <taxon>Cercideae</taxon>
        <taxon>Bauhiniinae</taxon>
        <taxon>Bauhinia</taxon>
    </lineage>
</organism>
<dbReference type="Proteomes" id="UP000828941">
    <property type="component" value="Chromosome 4"/>
</dbReference>
<dbReference type="EMBL" id="CM039429">
    <property type="protein sequence ID" value="KAI4346816.1"/>
    <property type="molecule type" value="Genomic_DNA"/>
</dbReference>
<name>A0ACB9PH51_BAUVA</name>